<dbReference type="InterPro" id="IPR000531">
    <property type="entry name" value="Beta-barrel_TonB"/>
</dbReference>
<dbReference type="Pfam" id="PF13715">
    <property type="entry name" value="CarbopepD_reg_2"/>
    <property type="match status" value="1"/>
</dbReference>
<dbReference type="InterPro" id="IPR039426">
    <property type="entry name" value="TonB-dep_rcpt-like"/>
</dbReference>
<dbReference type="InterPro" id="IPR036942">
    <property type="entry name" value="Beta-barrel_TonB_sf"/>
</dbReference>
<dbReference type="NCBIfam" id="TIGR04056">
    <property type="entry name" value="OMP_RagA_SusC"/>
    <property type="match status" value="1"/>
</dbReference>
<dbReference type="InterPro" id="IPR023997">
    <property type="entry name" value="TonB-dep_OMP_SusC/RagA_CS"/>
</dbReference>
<dbReference type="Pfam" id="PF07715">
    <property type="entry name" value="Plug"/>
    <property type="match status" value="1"/>
</dbReference>
<evidence type="ECO:0000256" key="1">
    <source>
        <dbReference type="ARBA" id="ARBA00004571"/>
    </source>
</evidence>
<evidence type="ECO:0000256" key="10">
    <source>
        <dbReference type="SAM" id="SignalP"/>
    </source>
</evidence>
<dbReference type="FunFam" id="2.170.130.10:FF:000003">
    <property type="entry name" value="SusC/RagA family TonB-linked outer membrane protein"/>
    <property type="match status" value="1"/>
</dbReference>
<evidence type="ECO:0000256" key="8">
    <source>
        <dbReference type="PROSITE-ProRule" id="PRU01360"/>
    </source>
</evidence>
<evidence type="ECO:0000259" key="12">
    <source>
        <dbReference type="Pfam" id="PF07715"/>
    </source>
</evidence>
<comment type="similarity">
    <text evidence="8 9">Belongs to the TonB-dependent receptor family.</text>
</comment>
<evidence type="ECO:0000256" key="6">
    <source>
        <dbReference type="ARBA" id="ARBA00023136"/>
    </source>
</evidence>
<feature type="signal peptide" evidence="10">
    <location>
        <begin position="1"/>
        <end position="35"/>
    </location>
</feature>
<dbReference type="SUPFAM" id="SSF56935">
    <property type="entry name" value="Porins"/>
    <property type="match status" value="1"/>
</dbReference>
<evidence type="ECO:0000259" key="11">
    <source>
        <dbReference type="Pfam" id="PF00593"/>
    </source>
</evidence>
<proteinExistence type="inferred from homology"/>
<keyword evidence="2 8" id="KW-0813">Transport</keyword>
<dbReference type="InterPro" id="IPR023996">
    <property type="entry name" value="TonB-dep_OMP_SusC/RagA"/>
</dbReference>
<evidence type="ECO:0000256" key="4">
    <source>
        <dbReference type="ARBA" id="ARBA00022692"/>
    </source>
</evidence>
<organism evidence="13 14">
    <name type="scientific">Chitinophaga niastensis</name>
    <dbReference type="NCBI Taxonomy" id="536980"/>
    <lineage>
        <taxon>Bacteria</taxon>
        <taxon>Pseudomonadati</taxon>
        <taxon>Bacteroidota</taxon>
        <taxon>Chitinophagia</taxon>
        <taxon>Chitinophagales</taxon>
        <taxon>Chitinophagaceae</taxon>
        <taxon>Chitinophaga</taxon>
    </lineage>
</organism>
<dbReference type="Pfam" id="PF00593">
    <property type="entry name" value="TonB_dep_Rec_b-barrel"/>
    <property type="match status" value="1"/>
</dbReference>
<evidence type="ECO:0000256" key="7">
    <source>
        <dbReference type="ARBA" id="ARBA00023237"/>
    </source>
</evidence>
<reference evidence="13 14" key="1">
    <citation type="submission" date="2018-03" db="EMBL/GenBank/DDBJ databases">
        <title>Genomic Encyclopedia of Archaeal and Bacterial Type Strains, Phase II (KMG-II): from individual species to whole genera.</title>
        <authorList>
            <person name="Goeker M."/>
        </authorList>
    </citation>
    <scope>NUCLEOTIDE SEQUENCE [LARGE SCALE GENOMIC DNA]</scope>
    <source>
        <strain evidence="13 14">DSM 24859</strain>
    </source>
</reference>
<comment type="caution">
    <text evidence="13">The sequence shown here is derived from an EMBL/GenBank/DDBJ whole genome shotgun (WGS) entry which is preliminary data.</text>
</comment>
<evidence type="ECO:0000313" key="14">
    <source>
        <dbReference type="Proteomes" id="UP000240971"/>
    </source>
</evidence>
<dbReference type="Proteomes" id="UP000240971">
    <property type="component" value="Unassembled WGS sequence"/>
</dbReference>
<protein>
    <submittedName>
        <fullName evidence="13">TonB-linked SusC/RagA family outer membrane protein</fullName>
    </submittedName>
</protein>
<dbReference type="InterPro" id="IPR008969">
    <property type="entry name" value="CarboxyPept-like_regulatory"/>
</dbReference>
<dbReference type="OrthoDB" id="899266at2"/>
<accession>A0A2P8HQ31</accession>
<sequence>MEQPVKRLLSGRARARKSLLLLICMLTVFRGTAMAEKQTNKISLNVTDQPLEKVFKKIEAKTDYVFWYKMDVLKKAQHVTIKVNNEDLLQVLESLFKNQALTYSIEKNIIAIKEKQANELSGAMATAAILAVIKGKVLGEDGSPLPGVTIKAKSNKAFATTDEHGLFTIKVDAGETLIFSYIGYQPAEVVVKSEEALTIIMKPSFDKLSEVVVVGYGTQKRANLTGAVATINYDKALENRPITNPSQALAGKVAGVFVSQNSGSPGGDGATLRIRGFGTLNNTDPLVLIDGIEGKLSELNPADIGSITILKDAASASIYGSRAANGIVLVTTKKGTYNMEPVLSYNGYYGMQQLGRKYDRINNSVEFMNLWNSAVVNSGGDPLFPRNMMNDFGNNKDPYLYPNTDFYKEIFRTAPITEHNISVRGGAAKQNFFLSANYLSQDGIIRQTDSKRYGVNFAINNKLKDWLEVGGRVQITRKITNSPVDGIDRIYYIMSNGGYPFIAPYTKDGRFGATQALKPDGSPIVDSRNPLPDLYDGNSQYVNNFFRANLNATANITKDLTFKTMFTGQSNNNRRDKHNQLNYVYTAGGIQGKVLDYPSQITLYRANNEEFYWVYYNTLNYTKSFNNVHNFSVIVGTQAESYQLKPMSGQKSDPPKAGLNEVDAGTSNVQAGGNTTEWSMLAYFGRINYNYREKYLLEANLRADASSRFRQGNRWGYFPSVSAGWAMEKENFIKNIAAISQLKLRASWGQLGNQNTNNSDGSVNNYPYIGAVTQTNGTSYTAGGQFAPGAAITGLVDPNISWETTTSTDVGLDVGLFNNALSVELDYFNKNTDQILVQLPISSTLGEVSAPIQNIGKMSNKGFEFSVNYHSPEYRSGFSYSIGANITYIKNMVTKFRADAPDQLWLIREGMPYKMLYGYKSVGVFQSDKEASEYMRNNGYIPKAGDLKYEDVNGDGKLDYKDKQSLGNTLPKYTYGITLGANYKNWRLNIVTQGLAGISGYNQSAWTTPLGISGGTLLTRWKDAWTPDNHSNTLPRIVVNDTWNRYESSFWVQNMSYFKIKNIQLSYQLPASLLHSIRFKGGSIYANVQNLPSFTSKGYLGFDPEQNTFANGSTIYPTPVITSFGINLQL</sequence>
<evidence type="ECO:0000256" key="5">
    <source>
        <dbReference type="ARBA" id="ARBA00023077"/>
    </source>
</evidence>
<dbReference type="EMBL" id="PYAW01000002">
    <property type="protein sequence ID" value="PSL48312.1"/>
    <property type="molecule type" value="Genomic_DNA"/>
</dbReference>
<dbReference type="Gene3D" id="2.60.40.1120">
    <property type="entry name" value="Carboxypeptidase-like, regulatory domain"/>
    <property type="match status" value="1"/>
</dbReference>
<evidence type="ECO:0000256" key="3">
    <source>
        <dbReference type="ARBA" id="ARBA00022452"/>
    </source>
</evidence>
<dbReference type="InterPro" id="IPR037066">
    <property type="entry name" value="Plug_dom_sf"/>
</dbReference>
<gene>
    <name evidence="13" type="ORF">CLV51_1021179</name>
</gene>
<keyword evidence="6 8" id="KW-0472">Membrane</keyword>
<keyword evidence="7 8" id="KW-0998">Cell outer membrane</keyword>
<keyword evidence="10" id="KW-0732">Signal</keyword>
<dbReference type="RefSeq" id="WP_106528702.1">
    <property type="nucleotide sequence ID" value="NZ_PYAW01000002.1"/>
</dbReference>
<dbReference type="AlphaFoldDB" id="A0A2P8HQ31"/>
<evidence type="ECO:0000256" key="9">
    <source>
        <dbReference type="RuleBase" id="RU003357"/>
    </source>
</evidence>
<name>A0A2P8HQ31_CHINA</name>
<dbReference type="InterPro" id="IPR012910">
    <property type="entry name" value="Plug_dom"/>
</dbReference>
<dbReference type="SUPFAM" id="SSF49464">
    <property type="entry name" value="Carboxypeptidase regulatory domain-like"/>
    <property type="match status" value="1"/>
</dbReference>
<keyword evidence="3 8" id="KW-1134">Transmembrane beta strand</keyword>
<comment type="subcellular location">
    <subcellularLocation>
        <location evidence="1 8">Cell outer membrane</location>
        <topology evidence="1 8">Multi-pass membrane protein</topology>
    </subcellularLocation>
</comment>
<dbReference type="Gene3D" id="3.55.50.30">
    <property type="match status" value="1"/>
</dbReference>
<evidence type="ECO:0000313" key="13">
    <source>
        <dbReference type="EMBL" id="PSL48312.1"/>
    </source>
</evidence>
<dbReference type="NCBIfam" id="TIGR04057">
    <property type="entry name" value="SusC_RagA_signa"/>
    <property type="match status" value="1"/>
</dbReference>
<feature type="domain" description="TonB-dependent receptor-like beta-barrel" evidence="11">
    <location>
        <begin position="505"/>
        <end position="1091"/>
    </location>
</feature>
<keyword evidence="4 8" id="KW-0812">Transmembrane</keyword>
<dbReference type="GO" id="GO:0009279">
    <property type="term" value="C:cell outer membrane"/>
    <property type="evidence" value="ECO:0007669"/>
    <property type="project" value="UniProtKB-SubCell"/>
</dbReference>
<dbReference type="Gene3D" id="2.170.130.10">
    <property type="entry name" value="TonB-dependent receptor, plug domain"/>
    <property type="match status" value="1"/>
</dbReference>
<keyword evidence="5 9" id="KW-0798">TonB box</keyword>
<dbReference type="Gene3D" id="2.40.170.20">
    <property type="entry name" value="TonB-dependent receptor, beta-barrel domain"/>
    <property type="match status" value="1"/>
</dbReference>
<keyword evidence="14" id="KW-1185">Reference proteome</keyword>
<feature type="domain" description="TonB-dependent receptor plug" evidence="12">
    <location>
        <begin position="225"/>
        <end position="327"/>
    </location>
</feature>
<dbReference type="PROSITE" id="PS52016">
    <property type="entry name" value="TONB_DEPENDENT_REC_3"/>
    <property type="match status" value="1"/>
</dbReference>
<feature type="chain" id="PRO_5015143867" evidence="10">
    <location>
        <begin position="36"/>
        <end position="1130"/>
    </location>
</feature>
<evidence type="ECO:0000256" key="2">
    <source>
        <dbReference type="ARBA" id="ARBA00022448"/>
    </source>
</evidence>